<dbReference type="GeneID" id="7271032"/>
<organism evidence="3 4">
    <name type="scientific">Methanosphaerula palustris (strain ATCC BAA-1556 / DSM 19958 / E1-9c)</name>
    <dbReference type="NCBI Taxonomy" id="521011"/>
    <lineage>
        <taxon>Archaea</taxon>
        <taxon>Methanobacteriati</taxon>
        <taxon>Methanobacteriota</taxon>
        <taxon>Stenosarchaea group</taxon>
        <taxon>Methanomicrobia</taxon>
        <taxon>Methanomicrobiales</taxon>
        <taxon>Methanoregulaceae</taxon>
        <taxon>Methanosphaerula</taxon>
    </lineage>
</organism>
<evidence type="ECO:0000256" key="1">
    <source>
        <dbReference type="SAM" id="Phobius"/>
    </source>
</evidence>
<dbReference type="PANTHER" id="PTHR36509">
    <property type="entry name" value="BLL3101 PROTEIN"/>
    <property type="match status" value="1"/>
</dbReference>
<sequence>MNSKTYAILTALIAVIIVYFIINSFILNPTSRNVRNDVIQGFLIGFGLAFVTTQIYARIKTKKINGWTTMFGCGKPGNGFLFRAACAQIFPGPINVPQEAMYWTTDVDGAGHLLSGEHDHIMHFPAGQLPPNNAFWSLTLGDARNHFVLNSIDRYSVSDRSGLVPNADGSVDIYIQNAARAGHESNWLPAPAGTFKLWLRAYLPGPAILSGSYQVPPVVEVD</sequence>
<evidence type="ECO:0000313" key="4">
    <source>
        <dbReference type="Proteomes" id="UP000002457"/>
    </source>
</evidence>
<accession>B8GH55</accession>
<feature type="domain" description="DUF1214" evidence="2">
    <location>
        <begin position="99"/>
        <end position="205"/>
    </location>
</feature>
<keyword evidence="1" id="KW-0812">Transmembrane</keyword>
<dbReference type="PANTHER" id="PTHR36509:SF2">
    <property type="entry name" value="BLL3101 PROTEIN"/>
    <property type="match status" value="1"/>
</dbReference>
<dbReference type="InterPro" id="IPR010621">
    <property type="entry name" value="DUF1214"/>
</dbReference>
<name>B8GH55_METPE</name>
<dbReference type="RefSeq" id="WP_012617779.1">
    <property type="nucleotide sequence ID" value="NC_011832.1"/>
</dbReference>
<evidence type="ECO:0000259" key="2">
    <source>
        <dbReference type="Pfam" id="PF06742"/>
    </source>
</evidence>
<feature type="transmembrane region" description="Helical" evidence="1">
    <location>
        <begin position="38"/>
        <end position="57"/>
    </location>
</feature>
<dbReference type="InterPro" id="IPR037049">
    <property type="entry name" value="DUF1214_C_sf"/>
</dbReference>
<proteinExistence type="predicted"/>
<dbReference type="EMBL" id="CP001338">
    <property type="protein sequence ID" value="ACL16460.1"/>
    <property type="molecule type" value="Genomic_DNA"/>
</dbReference>
<dbReference type="eggNOG" id="arCOG05285">
    <property type="taxonomic scope" value="Archaea"/>
</dbReference>
<dbReference type="KEGG" id="mpl:Mpal_1115"/>
<keyword evidence="1" id="KW-0472">Membrane</keyword>
<gene>
    <name evidence="3" type="ordered locus">Mpal_1115</name>
</gene>
<dbReference type="AlphaFoldDB" id="B8GH55"/>
<dbReference type="Gene3D" id="2.60.120.600">
    <property type="entry name" value="Domain of unknown function DUF1214, C-terminal domain"/>
    <property type="match status" value="1"/>
</dbReference>
<feature type="transmembrane region" description="Helical" evidence="1">
    <location>
        <begin position="7"/>
        <end position="26"/>
    </location>
</feature>
<dbReference type="STRING" id="521011.Mpal_1115"/>
<keyword evidence="4" id="KW-1185">Reference proteome</keyword>
<dbReference type="OrthoDB" id="181739at2157"/>
<protein>
    <recommendedName>
        <fullName evidence="2">DUF1214 domain-containing protein</fullName>
    </recommendedName>
</protein>
<evidence type="ECO:0000313" key="3">
    <source>
        <dbReference type="EMBL" id="ACL16460.1"/>
    </source>
</evidence>
<reference evidence="3 4" key="1">
    <citation type="journal article" date="2015" name="Genome Announc.">
        <title>Complete Genome Sequence of Methanosphaerula palustris E1-9CT, a Hydrogenotrophic Methanogen Isolated from a Minerotrophic Fen Peatland.</title>
        <authorList>
            <person name="Cadillo-Quiroz H."/>
            <person name="Browne P."/>
            <person name="Kyrpides N."/>
            <person name="Woyke T."/>
            <person name="Goodwin L."/>
            <person name="Detter C."/>
            <person name="Yavitt J.B."/>
            <person name="Zinder S.H."/>
        </authorList>
    </citation>
    <scope>NUCLEOTIDE SEQUENCE [LARGE SCALE GENOMIC DNA]</scope>
    <source>
        <strain evidence="4">ATCC BAA-1556 / DSM 19958 / E1-9c</strain>
    </source>
</reference>
<dbReference type="Proteomes" id="UP000002457">
    <property type="component" value="Chromosome"/>
</dbReference>
<dbReference type="HOGENOM" id="CLU_1363663_0_0_2"/>
<dbReference type="SUPFAM" id="SSF160935">
    <property type="entry name" value="VPA0735-like"/>
    <property type="match status" value="1"/>
</dbReference>
<dbReference type="Pfam" id="PF06742">
    <property type="entry name" value="DUF1214"/>
    <property type="match status" value="1"/>
</dbReference>
<keyword evidence="1" id="KW-1133">Transmembrane helix</keyword>